<dbReference type="InterPro" id="IPR027385">
    <property type="entry name" value="Beta-barrel_OMP"/>
</dbReference>
<dbReference type="InterPro" id="IPR011250">
    <property type="entry name" value="OMP/PagP_B-barrel"/>
</dbReference>
<organism evidence="3 4">
    <name type="scientific">Methylocella tundrae</name>
    <dbReference type="NCBI Taxonomy" id="227605"/>
    <lineage>
        <taxon>Bacteria</taxon>
        <taxon>Pseudomonadati</taxon>
        <taxon>Pseudomonadota</taxon>
        <taxon>Alphaproteobacteria</taxon>
        <taxon>Hyphomicrobiales</taxon>
        <taxon>Beijerinckiaceae</taxon>
        <taxon>Methylocella</taxon>
    </lineage>
</organism>
<evidence type="ECO:0000313" key="4">
    <source>
        <dbReference type="Proteomes" id="UP000485880"/>
    </source>
</evidence>
<feature type="domain" description="Outer membrane protein beta-barrel" evidence="2">
    <location>
        <begin position="80"/>
        <end position="241"/>
    </location>
</feature>
<evidence type="ECO:0000256" key="1">
    <source>
        <dbReference type="ARBA" id="ARBA00022729"/>
    </source>
</evidence>
<dbReference type="SUPFAM" id="SSF56925">
    <property type="entry name" value="OMPA-like"/>
    <property type="match status" value="1"/>
</dbReference>
<dbReference type="RefSeq" id="WP_174511222.1">
    <property type="nucleotide sequence ID" value="NZ_CABFMQ020000013.1"/>
</dbReference>
<keyword evidence="4" id="KW-1185">Reference proteome</keyword>
<proteinExistence type="predicted"/>
<dbReference type="Proteomes" id="UP000485880">
    <property type="component" value="Unassembled WGS sequence"/>
</dbReference>
<dbReference type="Pfam" id="PF13505">
    <property type="entry name" value="OMP_b-brl"/>
    <property type="match status" value="1"/>
</dbReference>
<evidence type="ECO:0000259" key="2">
    <source>
        <dbReference type="Pfam" id="PF13505"/>
    </source>
</evidence>
<keyword evidence="1" id="KW-0732">Signal</keyword>
<reference evidence="3 4" key="1">
    <citation type="submission" date="2019-05" db="EMBL/GenBank/DDBJ databases">
        <authorList>
            <person name="Farhan Ul Haque M."/>
        </authorList>
    </citation>
    <scope>NUCLEOTIDE SEQUENCE [LARGE SCALE GENOMIC DNA]</scope>
    <source>
        <strain evidence="3">2</strain>
    </source>
</reference>
<protein>
    <recommendedName>
        <fullName evidence="2">Outer membrane protein beta-barrel domain-containing protein</fullName>
    </recommendedName>
</protein>
<gene>
    <name evidence="3" type="ORF">MPC4_110030</name>
</gene>
<name>A0A8B6M395_METTU</name>
<comment type="caution">
    <text evidence="3">The sequence shown here is derived from an EMBL/GenBank/DDBJ whole genome shotgun (WGS) entry which is preliminary data.</text>
</comment>
<sequence>MPLTEDMKRVLAYNERDEPAYTPRLRPKTARLHKRKLKKHVRHLHANRLIKRKASTLARAAEPLAQFSRSDSWFPRHPFEGPYAGFAAGAQRAPGSNDTRPFGVIPPFRSISRRATSFGPGFWGFAGFNFPVGIAVAGFEGDAGVSNPYGSLADVNGSLRARLGVATPEGLMIYATSGPMIGSFAKLNQGYHAVEAGWTTGGGVEVFVAPDLSLRFEYLHGQGVNGRFNTTTIRSGVAVKF</sequence>
<accession>A0A8B6M395</accession>
<evidence type="ECO:0000313" key="3">
    <source>
        <dbReference type="EMBL" id="VTZ48730.1"/>
    </source>
</evidence>
<dbReference type="AlphaFoldDB" id="A0A8B6M395"/>
<dbReference type="EMBL" id="CABFMQ020000013">
    <property type="protein sequence ID" value="VTZ48730.1"/>
    <property type="molecule type" value="Genomic_DNA"/>
</dbReference>